<accession>A0AAD9ZW60</accession>
<dbReference type="EMBL" id="JANJYJ010000008">
    <property type="protein sequence ID" value="KAK3194052.1"/>
    <property type="molecule type" value="Genomic_DNA"/>
</dbReference>
<gene>
    <name evidence="1" type="ORF">Dsin_025362</name>
</gene>
<protein>
    <submittedName>
        <fullName evidence="1">Uncharacterized protein</fullName>
    </submittedName>
</protein>
<proteinExistence type="predicted"/>
<dbReference type="Proteomes" id="UP001281410">
    <property type="component" value="Unassembled WGS sequence"/>
</dbReference>
<sequence length="100" mass="11189">MKHQNGDGSLAHDSKRTIGEKLRQAYDAAVVAVAGDRVQQSGRSRSGFERIRETKVWLLCGRSHQNYDVPGIMEPHIDSHLIVSKKKILNINLEHGSWTG</sequence>
<keyword evidence="2" id="KW-1185">Reference proteome</keyword>
<comment type="caution">
    <text evidence="1">The sequence shown here is derived from an EMBL/GenBank/DDBJ whole genome shotgun (WGS) entry which is preliminary data.</text>
</comment>
<evidence type="ECO:0000313" key="2">
    <source>
        <dbReference type="Proteomes" id="UP001281410"/>
    </source>
</evidence>
<reference evidence="1" key="1">
    <citation type="journal article" date="2023" name="Plant J.">
        <title>Genome sequences and population genomics provide insights into the demographic history, inbreeding, and mutation load of two 'living fossil' tree species of Dipteronia.</title>
        <authorList>
            <person name="Feng Y."/>
            <person name="Comes H.P."/>
            <person name="Chen J."/>
            <person name="Zhu S."/>
            <person name="Lu R."/>
            <person name="Zhang X."/>
            <person name="Li P."/>
            <person name="Qiu J."/>
            <person name="Olsen K.M."/>
            <person name="Qiu Y."/>
        </authorList>
    </citation>
    <scope>NUCLEOTIDE SEQUENCE</scope>
    <source>
        <strain evidence="1">NBL</strain>
    </source>
</reference>
<evidence type="ECO:0000313" key="1">
    <source>
        <dbReference type="EMBL" id="KAK3194052.1"/>
    </source>
</evidence>
<dbReference type="AlphaFoldDB" id="A0AAD9ZW60"/>
<name>A0AAD9ZW60_9ROSI</name>
<organism evidence="1 2">
    <name type="scientific">Dipteronia sinensis</name>
    <dbReference type="NCBI Taxonomy" id="43782"/>
    <lineage>
        <taxon>Eukaryota</taxon>
        <taxon>Viridiplantae</taxon>
        <taxon>Streptophyta</taxon>
        <taxon>Embryophyta</taxon>
        <taxon>Tracheophyta</taxon>
        <taxon>Spermatophyta</taxon>
        <taxon>Magnoliopsida</taxon>
        <taxon>eudicotyledons</taxon>
        <taxon>Gunneridae</taxon>
        <taxon>Pentapetalae</taxon>
        <taxon>rosids</taxon>
        <taxon>malvids</taxon>
        <taxon>Sapindales</taxon>
        <taxon>Sapindaceae</taxon>
        <taxon>Hippocastanoideae</taxon>
        <taxon>Acereae</taxon>
        <taxon>Dipteronia</taxon>
    </lineage>
</organism>